<gene>
    <name evidence="8" type="primary">LOC110803594</name>
</gene>
<dbReference type="Pfam" id="PF00170">
    <property type="entry name" value="bZIP_1"/>
    <property type="match status" value="1"/>
</dbReference>
<evidence type="ECO:0000313" key="7">
    <source>
        <dbReference type="Proteomes" id="UP000813463"/>
    </source>
</evidence>
<dbReference type="SMART" id="SM00338">
    <property type="entry name" value="BRLZ"/>
    <property type="match status" value="1"/>
</dbReference>
<name>A0ABM3RJ26_SPIOL</name>
<feature type="compositionally biased region" description="Pro residues" evidence="5">
    <location>
        <begin position="39"/>
        <end position="56"/>
    </location>
</feature>
<feature type="domain" description="BZIP" evidence="6">
    <location>
        <begin position="62"/>
        <end position="113"/>
    </location>
</feature>
<evidence type="ECO:0000256" key="1">
    <source>
        <dbReference type="ARBA" id="ARBA00004123"/>
    </source>
</evidence>
<dbReference type="PROSITE" id="PS50217">
    <property type="entry name" value="BZIP"/>
    <property type="match status" value="1"/>
</dbReference>
<dbReference type="InterPro" id="IPR043452">
    <property type="entry name" value="BZIP46-like"/>
</dbReference>
<evidence type="ECO:0000256" key="2">
    <source>
        <dbReference type="ARBA" id="ARBA00023125"/>
    </source>
</evidence>
<dbReference type="RefSeq" id="XP_056695601.1">
    <property type="nucleotide sequence ID" value="XM_056839623.1"/>
</dbReference>
<comment type="subcellular location">
    <subcellularLocation>
        <location evidence="1">Nucleus</location>
    </subcellularLocation>
</comment>
<keyword evidence="2" id="KW-0238">DNA-binding</keyword>
<keyword evidence="3" id="KW-0539">Nucleus</keyword>
<proteinExistence type="predicted"/>
<dbReference type="Gene3D" id="1.20.5.170">
    <property type="match status" value="1"/>
</dbReference>
<reference evidence="8" key="2">
    <citation type="submission" date="2025-08" db="UniProtKB">
        <authorList>
            <consortium name="RefSeq"/>
        </authorList>
    </citation>
    <scope>IDENTIFICATION</scope>
    <source>
        <tissue evidence="8">Leaf</tissue>
    </source>
</reference>
<dbReference type="InterPro" id="IPR046347">
    <property type="entry name" value="bZIP_sf"/>
</dbReference>
<evidence type="ECO:0000256" key="5">
    <source>
        <dbReference type="SAM" id="MobiDB-lite"/>
    </source>
</evidence>
<protein>
    <submittedName>
        <fullName evidence="8">BZIP transcription factor 27</fullName>
    </submittedName>
</protein>
<dbReference type="InterPro" id="IPR004827">
    <property type="entry name" value="bZIP"/>
</dbReference>
<dbReference type="PANTHER" id="PTHR22952">
    <property type="entry name" value="CAMP-RESPONSE ELEMENT BINDING PROTEIN-RELATED"/>
    <property type="match status" value="1"/>
</dbReference>
<evidence type="ECO:0000313" key="8">
    <source>
        <dbReference type="RefSeq" id="XP_056695601.1"/>
    </source>
</evidence>
<evidence type="ECO:0000256" key="3">
    <source>
        <dbReference type="ARBA" id="ARBA00023242"/>
    </source>
</evidence>
<feature type="coiled-coil region" evidence="4">
    <location>
        <begin position="80"/>
        <end position="107"/>
    </location>
</feature>
<reference evidence="7" key="1">
    <citation type="journal article" date="2021" name="Nat. Commun.">
        <title>Genomic analyses provide insights into spinach domestication and the genetic basis of agronomic traits.</title>
        <authorList>
            <person name="Cai X."/>
            <person name="Sun X."/>
            <person name="Xu C."/>
            <person name="Sun H."/>
            <person name="Wang X."/>
            <person name="Ge C."/>
            <person name="Zhang Z."/>
            <person name="Wang Q."/>
            <person name="Fei Z."/>
            <person name="Jiao C."/>
            <person name="Wang Q."/>
        </authorList>
    </citation>
    <scope>NUCLEOTIDE SEQUENCE [LARGE SCALE GENOMIC DNA]</scope>
    <source>
        <strain evidence="7">cv. Varoflay</strain>
    </source>
</reference>
<evidence type="ECO:0000256" key="4">
    <source>
        <dbReference type="SAM" id="Coils"/>
    </source>
</evidence>
<feature type="region of interest" description="Disordered" evidence="5">
    <location>
        <begin position="14"/>
        <end position="56"/>
    </location>
</feature>
<accession>A0ABM3RJ26</accession>
<keyword evidence="7" id="KW-1185">Reference proteome</keyword>
<organism evidence="7 8">
    <name type="scientific">Spinacia oleracea</name>
    <name type="common">Spinach</name>
    <dbReference type="NCBI Taxonomy" id="3562"/>
    <lineage>
        <taxon>Eukaryota</taxon>
        <taxon>Viridiplantae</taxon>
        <taxon>Streptophyta</taxon>
        <taxon>Embryophyta</taxon>
        <taxon>Tracheophyta</taxon>
        <taxon>Spermatophyta</taxon>
        <taxon>Magnoliopsida</taxon>
        <taxon>eudicotyledons</taxon>
        <taxon>Gunneridae</taxon>
        <taxon>Pentapetalae</taxon>
        <taxon>Caryophyllales</taxon>
        <taxon>Chenopodiaceae</taxon>
        <taxon>Chenopodioideae</taxon>
        <taxon>Anserineae</taxon>
        <taxon>Spinacia</taxon>
    </lineage>
</organism>
<sequence>MEEIWDHINPLSNTQIHHVQPPTPSPPFNGFFFQDFSVLPPPPPPPPPTHPQPPQIRPVAAVDRKTKRLINCRESANRSRARKKAYIEELELIVEDLKAKNKRLKDDNENRKKPHLQAHCTPLLFFSVR</sequence>
<evidence type="ECO:0000259" key="6">
    <source>
        <dbReference type="PROSITE" id="PS50217"/>
    </source>
</evidence>
<dbReference type="Proteomes" id="UP000813463">
    <property type="component" value="Chromosome 3"/>
</dbReference>
<dbReference type="SUPFAM" id="SSF57959">
    <property type="entry name" value="Leucine zipper domain"/>
    <property type="match status" value="1"/>
</dbReference>
<dbReference type="GeneID" id="110803594"/>
<keyword evidence="4" id="KW-0175">Coiled coil</keyword>